<evidence type="ECO:0000256" key="6">
    <source>
        <dbReference type="ARBA" id="ARBA00035197"/>
    </source>
</evidence>
<dbReference type="GO" id="GO:0006412">
    <property type="term" value="P:translation"/>
    <property type="evidence" value="ECO:0007669"/>
    <property type="project" value="UniProtKB-UniRule"/>
</dbReference>
<gene>
    <name evidence="7 8" type="primary">rplR</name>
    <name evidence="8" type="ORF">ERCISPPS3390_269</name>
</gene>
<proteinExistence type="inferred from homology"/>
<dbReference type="PANTHER" id="PTHR12899:SF3">
    <property type="entry name" value="LARGE RIBOSOMAL SUBUNIT PROTEIN UL18M"/>
    <property type="match status" value="1"/>
</dbReference>
<dbReference type="Proteomes" id="UP000294338">
    <property type="component" value="Chromosome 1"/>
</dbReference>
<keyword evidence="2 7" id="KW-0699">rRNA-binding</keyword>
<dbReference type="Gene3D" id="3.30.420.100">
    <property type="match status" value="1"/>
</dbReference>
<dbReference type="InterPro" id="IPR005484">
    <property type="entry name" value="Ribosomal_uL18_bac/plant/anim"/>
</dbReference>
<dbReference type="NCBIfam" id="TIGR00060">
    <property type="entry name" value="L18_bact"/>
    <property type="match status" value="1"/>
</dbReference>
<dbReference type="AlphaFoldDB" id="A0A451D3Y3"/>
<dbReference type="PANTHER" id="PTHR12899">
    <property type="entry name" value="39S RIBOSOMAL PROTEIN L18, MITOCHONDRIAL"/>
    <property type="match status" value="1"/>
</dbReference>
<keyword evidence="3 7" id="KW-0694">RNA-binding</keyword>
<evidence type="ECO:0000313" key="9">
    <source>
        <dbReference type="Proteomes" id="UP000294338"/>
    </source>
</evidence>
<dbReference type="SUPFAM" id="SSF53137">
    <property type="entry name" value="Translational machinery components"/>
    <property type="match status" value="1"/>
</dbReference>
<comment type="subunit">
    <text evidence="7">Part of the 50S ribosomal subunit; part of the 5S rRNA/L5/L18/L25 subcomplex. Contacts the 5S and 23S rRNAs.</text>
</comment>
<organism evidence="8 9">
    <name type="scientific">Candidatus Erwinia haradaeae</name>
    <dbReference type="NCBI Taxonomy" id="1922217"/>
    <lineage>
        <taxon>Bacteria</taxon>
        <taxon>Pseudomonadati</taxon>
        <taxon>Pseudomonadota</taxon>
        <taxon>Gammaproteobacteria</taxon>
        <taxon>Enterobacterales</taxon>
        <taxon>Erwiniaceae</taxon>
        <taxon>Erwinia</taxon>
    </lineage>
</organism>
<comment type="similarity">
    <text evidence="1 7">Belongs to the universal ribosomal protein uL18 family.</text>
</comment>
<dbReference type="EMBL" id="LR217705">
    <property type="protein sequence ID" value="VFP80405.1"/>
    <property type="molecule type" value="Genomic_DNA"/>
</dbReference>
<evidence type="ECO:0000256" key="4">
    <source>
        <dbReference type="ARBA" id="ARBA00022980"/>
    </source>
</evidence>
<evidence type="ECO:0000256" key="2">
    <source>
        <dbReference type="ARBA" id="ARBA00022730"/>
    </source>
</evidence>
<name>A0A451D3Y3_9GAMM</name>
<reference evidence="8 9" key="1">
    <citation type="submission" date="2019-02" db="EMBL/GenBank/DDBJ databases">
        <authorList>
            <person name="Manzano-Marin A."/>
            <person name="Manzano-Marin A."/>
        </authorList>
    </citation>
    <scope>NUCLEOTIDE SEQUENCE [LARGE SCALE GENOMIC DNA]</scope>
    <source>
        <strain evidence="8 9">ErCisplendens/pseudotsugae</strain>
    </source>
</reference>
<dbReference type="CDD" id="cd00432">
    <property type="entry name" value="Ribosomal_L18_L5e"/>
    <property type="match status" value="1"/>
</dbReference>
<dbReference type="FunFam" id="3.30.420.100:FF:000001">
    <property type="entry name" value="50S ribosomal protein L18"/>
    <property type="match status" value="1"/>
</dbReference>
<dbReference type="InterPro" id="IPR057268">
    <property type="entry name" value="Ribosomal_L18"/>
</dbReference>
<sequence>MDKKSARLRRATRARYQLKKLSITRLVVHRTSRHIYAQVISPNGSEILVAASTVEKSVGKKLKYTGNKDAAVTVGALVAERAIQKGVTRVAFDRSGFQYHGRVQALADAAREAGLQF</sequence>
<dbReference type="GO" id="GO:0022625">
    <property type="term" value="C:cytosolic large ribosomal subunit"/>
    <property type="evidence" value="ECO:0007669"/>
    <property type="project" value="TreeGrafter"/>
</dbReference>
<evidence type="ECO:0000256" key="3">
    <source>
        <dbReference type="ARBA" id="ARBA00022884"/>
    </source>
</evidence>
<evidence type="ECO:0000256" key="1">
    <source>
        <dbReference type="ARBA" id="ARBA00007116"/>
    </source>
</evidence>
<evidence type="ECO:0000313" key="8">
    <source>
        <dbReference type="EMBL" id="VFP80405.1"/>
    </source>
</evidence>
<dbReference type="GO" id="GO:0008097">
    <property type="term" value="F:5S rRNA binding"/>
    <property type="evidence" value="ECO:0007669"/>
    <property type="project" value="TreeGrafter"/>
</dbReference>
<dbReference type="GO" id="GO:0003735">
    <property type="term" value="F:structural constituent of ribosome"/>
    <property type="evidence" value="ECO:0007669"/>
    <property type="project" value="InterPro"/>
</dbReference>
<dbReference type="RefSeq" id="WP_197095063.1">
    <property type="nucleotide sequence ID" value="NZ_LR217705.1"/>
</dbReference>
<accession>A0A451D3Y3</accession>
<dbReference type="HAMAP" id="MF_01337_B">
    <property type="entry name" value="Ribosomal_uL18_B"/>
    <property type="match status" value="1"/>
</dbReference>
<dbReference type="InterPro" id="IPR004389">
    <property type="entry name" value="Ribosomal_uL18_bac-type"/>
</dbReference>
<keyword evidence="5 7" id="KW-0687">Ribonucleoprotein</keyword>
<protein>
    <recommendedName>
        <fullName evidence="6 7">Large ribosomal subunit protein uL18</fullName>
    </recommendedName>
</protein>
<evidence type="ECO:0000256" key="7">
    <source>
        <dbReference type="HAMAP-Rule" id="MF_01337"/>
    </source>
</evidence>
<evidence type="ECO:0000256" key="5">
    <source>
        <dbReference type="ARBA" id="ARBA00023274"/>
    </source>
</evidence>
<comment type="function">
    <text evidence="7">This is one of the proteins that bind and probably mediate the attachment of the 5S RNA into the large ribosomal subunit, where it forms part of the central protuberance.</text>
</comment>
<keyword evidence="4 7" id="KW-0689">Ribosomal protein</keyword>
<dbReference type="Pfam" id="PF00861">
    <property type="entry name" value="Ribosomal_L18p"/>
    <property type="match status" value="1"/>
</dbReference>